<dbReference type="Proteomes" id="UP000295783">
    <property type="component" value="Unassembled WGS sequence"/>
</dbReference>
<evidence type="ECO:0000256" key="1">
    <source>
        <dbReference type="SAM" id="Phobius"/>
    </source>
</evidence>
<organism evidence="2 3">
    <name type="scientific">Dongia mobilis</name>
    <dbReference type="NCBI Taxonomy" id="578943"/>
    <lineage>
        <taxon>Bacteria</taxon>
        <taxon>Pseudomonadati</taxon>
        <taxon>Pseudomonadota</taxon>
        <taxon>Alphaproteobacteria</taxon>
        <taxon>Rhodospirillales</taxon>
        <taxon>Dongiaceae</taxon>
        <taxon>Dongia</taxon>
    </lineage>
</organism>
<dbReference type="AlphaFoldDB" id="A0A4R6WRU8"/>
<keyword evidence="1" id="KW-0472">Membrane</keyword>
<evidence type="ECO:0000313" key="2">
    <source>
        <dbReference type="EMBL" id="TDQ82201.1"/>
    </source>
</evidence>
<accession>A0A4R6WRU8</accession>
<keyword evidence="1" id="KW-1133">Transmembrane helix</keyword>
<evidence type="ECO:0000313" key="3">
    <source>
        <dbReference type="Proteomes" id="UP000295783"/>
    </source>
</evidence>
<feature type="transmembrane region" description="Helical" evidence="1">
    <location>
        <begin position="33"/>
        <end position="50"/>
    </location>
</feature>
<gene>
    <name evidence="2" type="ORF">A8950_2023</name>
</gene>
<keyword evidence="3" id="KW-1185">Reference proteome</keyword>
<keyword evidence="1" id="KW-0812">Transmembrane</keyword>
<proteinExistence type="predicted"/>
<protein>
    <submittedName>
        <fullName evidence="2">Uncharacterized protein</fullName>
    </submittedName>
</protein>
<reference evidence="2 3" key="1">
    <citation type="submission" date="2019-03" db="EMBL/GenBank/DDBJ databases">
        <title>Genomic Encyclopedia of Type Strains, Phase III (KMG-III): the genomes of soil and plant-associated and newly described type strains.</title>
        <authorList>
            <person name="Whitman W."/>
        </authorList>
    </citation>
    <scope>NUCLEOTIDE SEQUENCE [LARGE SCALE GENOMIC DNA]</scope>
    <source>
        <strain evidence="2 3">CGMCC 1.7660</strain>
    </source>
</reference>
<dbReference type="EMBL" id="SNYW01000008">
    <property type="protein sequence ID" value="TDQ82201.1"/>
    <property type="molecule type" value="Genomic_DNA"/>
</dbReference>
<sequence length="208" mass="23036">MRQLFSLLTLLAAGAIGFGLGVVINLALGLDDIGYAFIPAGAASILTFWYRELRLPGIRETRQSDVILELAGSPANNLVFNDGSKGGFSPKGAIWLRNRGIAIGFDPMHQLARFVVSDRATANGIDLDWVFGLETLEQMAVQEVADKAWDNRLRRVFGLQPKTMMVLLERDRDGREVELPIFPAHVDRARDLVRQINFHRATSSGFQA</sequence>
<name>A0A4R6WRU8_9PROT</name>
<comment type="caution">
    <text evidence="2">The sequence shown here is derived from an EMBL/GenBank/DDBJ whole genome shotgun (WGS) entry which is preliminary data.</text>
</comment>